<evidence type="ECO:0000259" key="2">
    <source>
        <dbReference type="Pfam" id="PF01458"/>
    </source>
</evidence>
<dbReference type="Pfam" id="PF01458">
    <property type="entry name" value="SUFBD_core"/>
    <property type="match status" value="1"/>
</dbReference>
<dbReference type="Pfam" id="PF19295">
    <property type="entry name" value="SufBD_N"/>
    <property type="match status" value="1"/>
</dbReference>
<dbReference type="EMBL" id="AP023086">
    <property type="protein sequence ID" value="BCD96586.1"/>
    <property type="molecule type" value="Genomic_DNA"/>
</dbReference>
<evidence type="ECO:0000313" key="4">
    <source>
        <dbReference type="EMBL" id="BCD96586.1"/>
    </source>
</evidence>
<accession>A0AAN2BJ60</accession>
<sequence length="443" mass="48410">MTAVSQHSAIEQGLALATETSVHSATQTRAREAWAQSPWPTRKTEAWKYTPVKAIADGNFIAPPASPPVTEGVADIFAIDGLNALDLVFVDGQFQASLSTDLTALPAGLSVIALADASEQVRSQYFNKAAGEHATLFGELNTAAIREGFVVEVAKNADIKQPIHIVNVATQAQACMATARVLWLQAPSSRATLVEHFTSCEGSKVLTNSITEFFVGENAECNHYRLHLESEENLHIGGVYSQIEKSARLNSFYLAMGANLQRVDVVTQFEGEGAEAINNGVYLPRNKQLTDFHTCIEHKVPHCNSNEIFRGIIGDSARAVFNGRIHIHKDAQKTLAELSNKNLLTSEKAEVNTKPELEIYADDVRCAHGATIAKIDPLAMHYLRTRGISKDEAQVMLSFGFINELIEQLGNEAIVTYLRPVIAGRFAKDPALVEHLLTPIDER</sequence>
<dbReference type="InterPro" id="IPR000825">
    <property type="entry name" value="SUF_FeS_clus_asmbl_SufBD_core"/>
</dbReference>
<feature type="domain" description="SUF system FeS cluster assembly SufBD N-terminal" evidence="3">
    <location>
        <begin position="20"/>
        <end position="165"/>
    </location>
</feature>
<dbReference type="GO" id="GO:0016226">
    <property type="term" value="P:iron-sulfur cluster assembly"/>
    <property type="evidence" value="ECO:0007669"/>
    <property type="project" value="InterPro"/>
</dbReference>
<dbReference type="InterPro" id="IPR037284">
    <property type="entry name" value="SUF_FeS_clus_asmbl_SufBD_sf"/>
</dbReference>
<organism evidence="4 5">
    <name type="scientific">Marinagarivorans cellulosilyticus</name>
    <dbReference type="NCBI Taxonomy" id="2721545"/>
    <lineage>
        <taxon>Bacteria</taxon>
        <taxon>Pseudomonadati</taxon>
        <taxon>Pseudomonadota</taxon>
        <taxon>Gammaproteobacteria</taxon>
        <taxon>Cellvibrionales</taxon>
        <taxon>Cellvibrionaceae</taxon>
        <taxon>Marinagarivorans</taxon>
    </lineage>
</organism>
<gene>
    <name evidence="4" type="ORF">MARGE09_P0786</name>
</gene>
<dbReference type="NCBIfam" id="TIGR01981">
    <property type="entry name" value="sufD"/>
    <property type="match status" value="1"/>
</dbReference>
<protein>
    <submittedName>
        <fullName evidence="4">Fe-S cluster assembly protein SufD</fullName>
    </submittedName>
</protein>
<dbReference type="AlphaFoldDB" id="A0AAN2BJ60"/>
<dbReference type="InterPro" id="IPR011542">
    <property type="entry name" value="SUF_FeS_clus_asmbl_SufD"/>
</dbReference>
<feature type="domain" description="SUF system FeS cluster assembly SufBD core" evidence="2">
    <location>
        <begin position="172"/>
        <end position="401"/>
    </location>
</feature>
<dbReference type="InterPro" id="IPR055346">
    <property type="entry name" value="Fe-S_cluster_assembly_SufBD"/>
</dbReference>
<reference evidence="4 5" key="1">
    <citation type="journal article" date="2022" name="IScience">
        <title>An ultrasensitive nanofiber-based assay for enzymatic hydrolysis and deep-sea microbial degradation of cellulose.</title>
        <authorList>
            <person name="Tsudome M."/>
            <person name="Tachioka M."/>
            <person name="Miyazaki M."/>
            <person name="Uchimura K."/>
            <person name="Tsuda M."/>
            <person name="Takaki Y."/>
            <person name="Deguchi S."/>
        </authorList>
    </citation>
    <scope>NUCLEOTIDE SEQUENCE [LARGE SCALE GENOMIC DNA]</scope>
    <source>
        <strain evidence="4 5">GE09</strain>
    </source>
</reference>
<dbReference type="RefSeq" id="WP_236986080.1">
    <property type="nucleotide sequence ID" value="NZ_AP023086.1"/>
</dbReference>
<dbReference type="InterPro" id="IPR045595">
    <property type="entry name" value="SufBD_N"/>
</dbReference>
<dbReference type="PANTHER" id="PTHR43575">
    <property type="entry name" value="PROTEIN ABCI7, CHLOROPLASTIC"/>
    <property type="match status" value="1"/>
</dbReference>
<comment type="similarity">
    <text evidence="1">Belongs to the iron-sulfur cluster assembly SufBD family.</text>
</comment>
<evidence type="ECO:0000259" key="3">
    <source>
        <dbReference type="Pfam" id="PF19295"/>
    </source>
</evidence>
<dbReference type="PANTHER" id="PTHR43575:SF1">
    <property type="entry name" value="PROTEIN ABCI7, CHLOROPLASTIC"/>
    <property type="match status" value="1"/>
</dbReference>
<proteinExistence type="inferred from homology"/>
<name>A0AAN2BJ60_9GAMM</name>
<dbReference type="SUPFAM" id="SSF101960">
    <property type="entry name" value="Stabilizer of iron transporter SufD"/>
    <property type="match status" value="1"/>
</dbReference>
<dbReference type="KEGG" id="marq:MARGE09_P0786"/>
<keyword evidence="5" id="KW-1185">Reference proteome</keyword>
<evidence type="ECO:0000313" key="5">
    <source>
        <dbReference type="Proteomes" id="UP001320119"/>
    </source>
</evidence>
<dbReference type="Proteomes" id="UP001320119">
    <property type="component" value="Chromosome"/>
</dbReference>
<evidence type="ECO:0000256" key="1">
    <source>
        <dbReference type="ARBA" id="ARBA00043967"/>
    </source>
</evidence>